<dbReference type="EMBL" id="BQNB010017308">
    <property type="protein sequence ID" value="GJT61669.1"/>
    <property type="molecule type" value="Genomic_DNA"/>
</dbReference>
<reference evidence="1" key="1">
    <citation type="journal article" date="2022" name="Int. J. Mol. Sci.">
        <title>Draft Genome of Tanacetum Coccineum: Genomic Comparison of Closely Related Tanacetum-Family Plants.</title>
        <authorList>
            <person name="Yamashiro T."/>
            <person name="Shiraishi A."/>
            <person name="Nakayama K."/>
            <person name="Satake H."/>
        </authorList>
    </citation>
    <scope>NUCLEOTIDE SEQUENCE</scope>
</reference>
<sequence>MWRDPYASKPQTTCVPQPVSHIFICCSRCLNIAAADALHVDQSPSGVKLQPTPSLSLSFFLVWISSQTWFEQSALLNYTKNAPKIFQVYSH</sequence>
<organism evidence="1 2">
    <name type="scientific">Tanacetum coccineum</name>
    <dbReference type="NCBI Taxonomy" id="301880"/>
    <lineage>
        <taxon>Eukaryota</taxon>
        <taxon>Viridiplantae</taxon>
        <taxon>Streptophyta</taxon>
        <taxon>Embryophyta</taxon>
        <taxon>Tracheophyta</taxon>
        <taxon>Spermatophyta</taxon>
        <taxon>Magnoliopsida</taxon>
        <taxon>eudicotyledons</taxon>
        <taxon>Gunneridae</taxon>
        <taxon>Pentapetalae</taxon>
        <taxon>asterids</taxon>
        <taxon>campanulids</taxon>
        <taxon>Asterales</taxon>
        <taxon>Asteraceae</taxon>
        <taxon>Asteroideae</taxon>
        <taxon>Anthemideae</taxon>
        <taxon>Anthemidinae</taxon>
        <taxon>Tanacetum</taxon>
    </lineage>
</organism>
<gene>
    <name evidence="1" type="ORF">Tco_1005202</name>
</gene>
<proteinExistence type="predicted"/>
<comment type="caution">
    <text evidence="1">The sequence shown here is derived from an EMBL/GenBank/DDBJ whole genome shotgun (WGS) entry which is preliminary data.</text>
</comment>
<keyword evidence="2" id="KW-1185">Reference proteome</keyword>
<evidence type="ECO:0000313" key="2">
    <source>
        <dbReference type="Proteomes" id="UP001151760"/>
    </source>
</evidence>
<dbReference type="Proteomes" id="UP001151760">
    <property type="component" value="Unassembled WGS sequence"/>
</dbReference>
<protein>
    <submittedName>
        <fullName evidence="1">Uncharacterized protein</fullName>
    </submittedName>
</protein>
<accession>A0ABQ5FF95</accession>
<evidence type="ECO:0000313" key="1">
    <source>
        <dbReference type="EMBL" id="GJT61669.1"/>
    </source>
</evidence>
<reference evidence="1" key="2">
    <citation type="submission" date="2022-01" db="EMBL/GenBank/DDBJ databases">
        <authorList>
            <person name="Yamashiro T."/>
            <person name="Shiraishi A."/>
            <person name="Satake H."/>
            <person name="Nakayama K."/>
        </authorList>
    </citation>
    <scope>NUCLEOTIDE SEQUENCE</scope>
</reference>
<name>A0ABQ5FF95_9ASTR</name>